<dbReference type="Gramene" id="OE9A068085T3">
    <property type="protein sequence ID" value="OE9A068085C3"/>
    <property type="gene ID" value="OE9A068085"/>
</dbReference>
<comment type="caution">
    <text evidence="3">The sequence shown here is derived from an EMBL/GenBank/DDBJ whole genome shotgun (WGS) entry which is preliminary data.</text>
</comment>
<protein>
    <submittedName>
        <fullName evidence="3">Uncharacterized protein LOC111409819</fullName>
    </submittedName>
</protein>
<proteinExistence type="predicted"/>
<dbReference type="OrthoDB" id="1929682at2759"/>
<feature type="region of interest" description="Disordered" evidence="1">
    <location>
        <begin position="30"/>
        <end position="50"/>
    </location>
</feature>
<accession>A0A8S0RXY2</accession>
<evidence type="ECO:0000313" key="3">
    <source>
        <dbReference type="EMBL" id="CAA2984985.1"/>
    </source>
</evidence>
<keyword evidence="2" id="KW-0812">Transmembrane</keyword>
<keyword evidence="2" id="KW-0472">Membrane</keyword>
<keyword evidence="4" id="KW-1185">Reference proteome</keyword>
<dbReference type="AlphaFoldDB" id="A0A8S0RXY2"/>
<keyword evidence="2" id="KW-1133">Transmembrane helix</keyword>
<dbReference type="Proteomes" id="UP000594638">
    <property type="component" value="Unassembled WGS sequence"/>
</dbReference>
<sequence>MTDISAERSLRFLVLSSLIFLQFISGYSDDSLSSKNGTKTESHSPSHSGGNTVSIVAIICLVLVAAVLLSYFLFKFWQKKKREEQYARLLKLFEEDDQLELELGLRD</sequence>
<evidence type="ECO:0000313" key="4">
    <source>
        <dbReference type="Proteomes" id="UP000594638"/>
    </source>
</evidence>
<dbReference type="Gramene" id="OE9A068085T1">
    <property type="protein sequence ID" value="OE9A068085C1"/>
    <property type="gene ID" value="OE9A068085"/>
</dbReference>
<gene>
    <name evidence="3" type="ORF">OLEA9_A068085</name>
</gene>
<name>A0A8S0RXY2_OLEEU</name>
<feature type="transmembrane region" description="Helical" evidence="2">
    <location>
        <begin position="52"/>
        <end position="74"/>
    </location>
</feature>
<dbReference type="EMBL" id="CACTIH010003787">
    <property type="protein sequence ID" value="CAA2984985.1"/>
    <property type="molecule type" value="Genomic_DNA"/>
</dbReference>
<evidence type="ECO:0000256" key="2">
    <source>
        <dbReference type="SAM" id="Phobius"/>
    </source>
</evidence>
<dbReference type="Gramene" id="OE9A068085T2">
    <property type="protein sequence ID" value="OE9A068085C2"/>
    <property type="gene ID" value="OE9A068085"/>
</dbReference>
<reference evidence="3 4" key="1">
    <citation type="submission" date="2019-12" db="EMBL/GenBank/DDBJ databases">
        <authorList>
            <person name="Alioto T."/>
            <person name="Alioto T."/>
            <person name="Gomez Garrido J."/>
        </authorList>
    </citation>
    <scope>NUCLEOTIDE SEQUENCE [LARGE SCALE GENOMIC DNA]</scope>
</reference>
<evidence type="ECO:0000256" key="1">
    <source>
        <dbReference type="SAM" id="MobiDB-lite"/>
    </source>
</evidence>
<dbReference type="PANTHER" id="PTHR33780">
    <property type="entry name" value="EXPRESSED PROTEIN"/>
    <property type="match status" value="1"/>
</dbReference>
<organism evidence="3 4">
    <name type="scientific">Olea europaea subsp. europaea</name>
    <dbReference type="NCBI Taxonomy" id="158383"/>
    <lineage>
        <taxon>Eukaryota</taxon>
        <taxon>Viridiplantae</taxon>
        <taxon>Streptophyta</taxon>
        <taxon>Embryophyta</taxon>
        <taxon>Tracheophyta</taxon>
        <taxon>Spermatophyta</taxon>
        <taxon>Magnoliopsida</taxon>
        <taxon>eudicotyledons</taxon>
        <taxon>Gunneridae</taxon>
        <taxon>Pentapetalae</taxon>
        <taxon>asterids</taxon>
        <taxon>lamiids</taxon>
        <taxon>Lamiales</taxon>
        <taxon>Oleaceae</taxon>
        <taxon>Oleeae</taxon>
        <taxon>Olea</taxon>
    </lineage>
</organism>
<dbReference type="PANTHER" id="PTHR33780:SF10">
    <property type="entry name" value="TRANSMEMBRANE PROTEIN"/>
    <property type="match status" value="1"/>
</dbReference>